<keyword evidence="5 9" id="KW-0547">Nucleotide-binding</keyword>
<dbReference type="EC" id="2.7.1.12" evidence="3 9"/>
<dbReference type="Proteomes" id="UP001597012">
    <property type="component" value="Unassembled WGS sequence"/>
</dbReference>
<evidence type="ECO:0000256" key="8">
    <source>
        <dbReference type="ARBA" id="ARBA00048090"/>
    </source>
</evidence>
<comment type="similarity">
    <text evidence="2 9">Belongs to the gluconokinase GntK/GntV family.</text>
</comment>
<gene>
    <name evidence="10" type="ORF">ACFQZJ_09370</name>
</gene>
<keyword evidence="4 9" id="KW-0808">Transferase</keyword>
<evidence type="ECO:0000256" key="9">
    <source>
        <dbReference type="RuleBase" id="RU363066"/>
    </source>
</evidence>
<evidence type="ECO:0000256" key="1">
    <source>
        <dbReference type="ARBA" id="ARBA00004761"/>
    </source>
</evidence>
<dbReference type="Pfam" id="PF01202">
    <property type="entry name" value="SKI"/>
    <property type="match status" value="1"/>
</dbReference>
<evidence type="ECO:0000313" key="11">
    <source>
        <dbReference type="Proteomes" id="UP001597012"/>
    </source>
</evidence>
<evidence type="ECO:0000256" key="2">
    <source>
        <dbReference type="ARBA" id="ARBA00008420"/>
    </source>
</evidence>
<evidence type="ECO:0000256" key="5">
    <source>
        <dbReference type="ARBA" id="ARBA00022741"/>
    </source>
</evidence>
<dbReference type="InterPro" id="IPR027417">
    <property type="entry name" value="P-loop_NTPase"/>
</dbReference>
<proteinExistence type="inferred from homology"/>
<comment type="catalytic activity">
    <reaction evidence="8 9">
        <text>D-gluconate + ATP = 6-phospho-D-gluconate + ADP + H(+)</text>
        <dbReference type="Rhea" id="RHEA:19433"/>
        <dbReference type="ChEBI" id="CHEBI:15378"/>
        <dbReference type="ChEBI" id="CHEBI:18391"/>
        <dbReference type="ChEBI" id="CHEBI:30616"/>
        <dbReference type="ChEBI" id="CHEBI:58759"/>
        <dbReference type="ChEBI" id="CHEBI:456216"/>
        <dbReference type="EC" id="2.7.1.12"/>
    </reaction>
</comment>
<evidence type="ECO:0000256" key="7">
    <source>
        <dbReference type="ARBA" id="ARBA00022840"/>
    </source>
</evidence>
<dbReference type="SUPFAM" id="SSF52540">
    <property type="entry name" value="P-loop containing nucleoside triphosphate hydrolases"/>
    <property type="match status" value="1"/>
</dbReference>
<dbReference type="PANTHER" id="PTHR43442">
    <property type="entry name" value="GLUCONOKINASE-RELATED"/>
    <property type="match status" value="1"/>
</dbReference>
<dbReference type="RefSeq" id="WP_379934103.1">
    <property type="nucleotide sequence ID" value="NZ_JBHTHY010000006.1"/>
</dbReference>
<dbReference type="PANTHER" id="PTHR43442:SF3">
    <property type="entry name" value="GLUCONOKINASE-RELATED"/>
    <property type="match status" value="1"/>
</dbReference>
<dbReference type="Gene3D" id="3.40.50.300">
    <property type="entry name" value="P-loop containing nucleotide triphosphate hydrolases"/>
    <property type="match status" value="1"/>
</dbReference>
<protein>
    <recommendedName>
        <fullName evidence="3 9">Gluconokinase</fullName>
        <ecNumber evidence="3 9">2.7.1.12</ecNumber>
    </recommendedName>
</protein>
<accession>A0ABW3B4Z4</accession>
<dbReference type="CDD" id="cd02021">
    <property type="entry name" value="GntK"/>
    <property type="match status" value="1"/>
</dbReference>
<comment type="pathway">
    <text evidence="1">Carbohydrate acid metabolism.</text>
</comment>
<dbReference type="NCBIfam" id="TIGR01313">
    <property type="entry name" value="therm_gnt_kin"/>
    <property type="match status" value="1"/>
</dbReference>
<evidence type="ECO:0000256" key="3">
    <source>
        <dbReference type="ARBA" id="ARBA00012054"/>
    </source>
</evidence>
<dbReference type="InterPro" id="IPR006001">
    <property type="entry name" value="Therm_gnt_kin"/>
</dbReference>
<evidence type="ECO:0000256" key="4">
    <source>
        <dbReference type="ARBA" id="ARBA00022679"/>
    </source>
</evidence>
<name>A0ABW3B4Z4_9FLAO</name>
<evidence type="ECO:0000256" key="6">
    <source>
        <dbReference type="ARBA" id="ARBA00022777"/>
    </source>
</evidence>
<comment type="caution">
    <text evidence="10">The sequence shown here is derived from an EMBL/GenBank/DDBJ whole genome shotgun (WGS) entry which is preliminary data.</text>
</comment>
<organism evidence="10 11">
    <name type="scientific">Maribacter chungangensis</name>
    <dbReference type="NCBI Taxonomy" id="1069117"/>
    <lineage>
        <taxon>Bacteria</taxon>
        <taxon>Pseudomonadati</taxon>
        <taxon>Bacteroidota</taxon>
        <taxon>Flavobacteriia</taxon>
        <taxon>Flavobacteriales</taxon>
        <taxon>Flavobacteriaceae</taxon>
        <taxon>Maribacter</taxon>
    </lineage>
</organism>
<keyword evidence="11" id="KW-1185">Reference proteome</keyword>
<keyword evidence="7 9" id="KW-0067">ATP-binding</keyword>
<keyword evidence="6 9" id="KW-0418">Kinase</keyword>
<dbReference type="EMBL" id="JBHTHY010000006">
    <property type="protein sequence ID" value="MFD0797669.1"/>
    <property type="molecule type" value="Genomic_DNA"/>
</dbReference>
<reference evidence="11" key="1">
    <citation type="journal article" date="2019" name="Int. J. Syst. Evol. Microbiol.">
        <title>The Global Catalogue of Microorganisms (GCM) 10K type strain sequencing project: providing services to taxonomists for standard genome sequencing and annotation.</title>
        <authorList>
            <consortium name="The Broad Institute Genomics Platform"/>
            <consortium name="The Broad Institute Genome Sequencing Center for Infectious Disease"/>
            <person name="Wu L."/>
            <person name="Ma J."/>
        </authorList>
    </citation>
    <scope>NUCLEOTIDE SEQUENCE [LARGE SCALE GENOMIC DNA]</scope>
    <source>
        <strain evidence="11">CCUG 61948</strain>
    </source>
</reference>
<evidence type="ECO:0000313" key="10">
    <source>
        <dbReference type="EMBL" id="MFD0797669.1"/>
    </source>
</evidence>
<dbReference type="InterPro" id="IPR031322">
    <property type="entry name" value="Shikimate/glucono_kinase"/>
</dbReference>
<sequence length="170" mass="19441">MEFKHSMNRPKTIYVMGVSGSGKSTVGSLLAERLGYAFFDGDDFHPKSNIIKMSRGEALNDTDRQGWLERLNQIAKEHEETGAVIVCSALKETYRKQLKKGLENGFELLYLKGNIDAIRERLLSRKGHFMPLELLQSQFDTLEEPSNAIIISILKNPEQIVNEFMERVFF</sequence>